<keyword evidence="2" id="KW-1185">Reference proteome</keyword>
<name>A0A1R4JSR8_9ACTN</name>
<proteinExistence type="predicted"/>
<accession>A0A1R4JSR8</accession>
<protein>
    <submittedName>
        <fullName evidence="1">Uncharacterized protein</fullName>
    </submittedName>
</protein>
<organism evidence="1 2">
    <name type="scientific">Luteococcus japonicus LSP_Lj1</name>
    <dbReference type="NCBI Taxonomy" id="1255658"/>
    <lineage>
        <taxon>Bacteria</taxon>
        <taxon>Bacillati</taxon>
        <taxon>Actinomycetota</taxon>
        <taxon>Actinomycetes</taxon>
        <taxon>Propionibacteriales</taxon>
        <taxon>Propionibacteriaceae</taxon>
        <taxon>Luteococcus</taxon>
    </lineage>
</organism>
<evidence type="ECO:0000313" key="1">
    <source>
        <dbReference type="EMBL" id="SJN35048.1"/>
    </source>
</evidence>
<dbReference type="Proteomes" id="UP000188342">
    <property type="component" value="Unassembled WGS sequence"/>
</dbReference>
<reference evidence="1 2" key="1">
    <citation type="submission" date="2017-02" db="EMBL/GenBank/DDBJ databases">
        <authorList>
            <person name="Peterson S.W."/>
        </authorList>
    </citation>
    <scope>NUCLEOTIDE SEQUENCE [LARGE SCALE GENOMIC DNA]</scope>
    <source>
        <strain evidence="1 2">LSP_Lj1</strain>
    </source>
</reference>
<evidence type="ECO:0000313" key="2">
    <source>
        <dbReference type="Proteomes" id="UP000188342"/>
    </source>
</evidence>
<dbReference type="EMBL" id="FUKQ01000035">
    <property type="protein sequence ID" value="SJN35048.1"/>
    <property type="molecule type" value="Genomic_DNA"/>
</dbReference>
<dbReference type="AlphaFoldDB" id="A0A1R4JSR8"/>
<sequence length="47" mass="4782">MGIRHGGTTVDCRAASPRIAEGPASHATLRRGGWGAALQPALVLVAM</sequence>
<gene>
    <name evidence="1" type="ORF">FM114_09310</name>
</gene>